<comment type="caution">
    <text evidence="1">The sequence shown here is derived from an EMBL/GenBank/DDBJ whole genome shotgun (WGS) entry which is preliminary data.</text>
</comment>
<evidence type="ECO:0000313" key="1">
    <source>
        <dbReference type="EMBL" id="MEC5384477.1"/>
    </source>
</evidence>
<dbReference type="Gene3D" id="3.40.50.720">
    <property type="entry name" value="NAD(P)-binding Rossmann-like Domain"/>
    <property type="match status" value="1"/>
</dbReference>
<dbReference type="EMBL" id="JAYXHS010000001">
    <property type="protein sequence ID" value="MEC5384477.1"/>
    <property type="molecule type" value="Genomic_DNA"/>
</dbReference>
<proteinExistence type="predicted"/>
<dbReference type="SUPFAM" id="SSF51735">
    <property type="entry name" value="NAD(P)-binding Rossmann-fold domains"/>
    <property type="match status" value="1"/>
</dbReference>
<accession>A0ABU6JYI1</accession>
<organism evidence="1 2">
    <name type="scientific">Uliginosibacterium silvisoli</name>
    <dbReference type="NCBI Taxonomy" id="3114758"/>
    <lineage>
        <taxon>Bacteria</taxon>
        <taxon>Pseudomonadati</taxon>
        <taxon>Pseudomonadota</taxon>
        <taxon>Betaproteobacteria</taxon>
        <taxon>Rhodocyclales</taxon>
        <taxon>Zoogloeaceae</taxon>
        <taxon>Uliginosibacterium</taxon>
    </lineage>
</organism>
<name>A0ABU6JYI1_9RHOO</name>
<evidence type="ECO:0000313" key="2">
    <source>
        <dbReference type="Proteomes" id="UP001331561"/>
    </source>
</evidence>
<protein>
    <submittedName>
        <fullName evidence="1">Epimerase</fullName>
    </submittedName>
</protein>
<keyword evidence="2" id="KW-1185">Reference proteome</keyword>
<dbReference type="PANTHER" id="PTHR14097:SF8">
    <property type="entry name" value="NAD(P)-BINDING DOMAIN-CONTAINING PROTEIN"/>
    <property type="match status" value="1"/>
</dbReference>
<dbReference type="Proteomes" id="UP001331561">
    <property type="component" value="Unassembled WGS sequence"/>
</dbReference>
<sequence length="225" mass="24234">MKVILFGASGMVGQAVLRECMNDSGIEKVLSIARSPSGFKHLKFEEKTQPDLSDLSAMEEDLIGYHACFYCLGVSSAGMSEAAYRSITFDLTLAAARPLARLNPGMSFIYISGAGTDSSERGRSMWARVKGATENALLMLPFKAVMFRPGGIIPMHGIQSKTRSYRLLYSLTRPLWGVMLAAFPQSVSTSEQVARAMIAVARQGAPQSIMEVRDINAAAGRAASA</sequence>
<reference evidence="1 2" key="1">
    <citation type="submission" date="2024-01" db="EMBL/GenBank/DDBJ databases">
        <title>Uliginosibacterium soil sp. nov.</title>
        <authorList>
            <person name="Lv Y."/>
        </authorList>
    </citation>
    <scope>NUCLEOTIDE SEQUENCE [LARGE SCALE GENOMIC DNA]</scope>
    <source>
        <strain evidence="1 2">H3</strain>
    </source>
</reference>
<dbReference type="InterPro" id="IPR036291">
    <property type="entry name" value="NAD(P)-bd_dom_sf"/>
</dbReference>
<dbReference type="RefSeq" id="WP_327597455.1">
    <property type="nucleotide sequence ID" value="NZ_JAYXHS010000001.1"/>
</dbReference>
<dbReference type="PANTHER" id="PTHR14097">
    <property type="entry name" value="OXIDOREDUCTASE HTATIP2"/>
    <property type="match status" value="1"/>
</dbReference>
<gene>
    <name evidence="1" type="ORF">VVD49_02010</name>
</gene>